<keyword evidence="5" id="KW-0540">Nuclease</keyword>
<dbReference type="InterPro" id="IPR006674">
    <property type="entry name" value="HD_domain"/>
</dbReference>
<keyword evidence="7" id="KW-0255">Endonuclease</keyword>
<sequence length="922" mass="105597">MELDMELENIKMAALLHDIGKFYQRTDKPHSEEFSKLTKDDYGYNGAHGKWSATFIDKYNLGEEVKEIALYHHLPKQSINPELTYIVQKADHHASSERIKSEKNDGVKKEPLISIFSRVNLDGRNKLDNESFLPLEQLSLEKYGENFNDYYDKITPKKGKNVNLDYLALWNKFEGEFKKLNTIGFDSDFNTTLSLLKKYTSTMHSAAYRSVADISLFDHLKTTAALATSRYIFSKDGHEKLKKTVDGQKVYLVITGDISGIQKFIYRVSSPQDAQAGMSKRLRGRSLYINLLNDSIASRITDDLGLNQSSILFCGGGRFVIVAANTKNTIEKLNELRQKINKMFIEKFNAELYLAVAYEESSGNDLERFGDITSNLNAKLTLDKKQKFINQLDEVFKLEESVNYDKTCSVCGKPTKSEKGICGFCKDHERLGQAVTNAKFMIKAYSKNKTNFNFYEKDLGIGYKFLGYTATLEFVENLKNDFPFEKLELIKLNDTEFLDKDILQAIGEVKESQSIGDSNKISLGFNFLGNTVPRHSEYPLYFEHLAQISTGANKLGIVKMDVDNLGKIFTSGFKFLEEDKKDKDGNLIYDDNGNPIRVKGATISRISTLSTQLDMLFSGFINKIAENYRVFPKLCSDCEEKIKNGQIKKIKLNLQKDDDSYSLFKHSIGDEDNFYVYKELDKNNKEAKVCSECEKKSIPTIHINYSGGDDLLVLGPYDDIMEFSKEFRDKFRKWTCENPSITLSAGINIVDAKFPIGKAIIQADEFLEASKNCGKDKITVFNEVVKWESNNVYSAFSGFNGESGLLEFGKKLESYVPGKISRSFLYTMLNLWKKTFIDENKHFSELIYNENDWNYDYNNRCRNKKFTPMFKYKLILMKGKNLSKEEKEFLTKFDKEGRKFMPWIKIPVSLASLKSRDLNGKD</sequence>
<evidence type="ECO:0000256" key="10">
    <source>
        <dbReference type="ARBA" id="ARBA00022840"/>
    </source>
</evidence>
<evidence type="ECO:0000256" key="4">
    <source>
        <dbReference type="ARBA" id="ARBA00022679"/>
    </source>
</evidence>
<evidence type="ECO:0000256" key="7">
    <source>
        <dbReference type="ARBA" id="ARBA00022759"/>
    </source>
</evidence>
<dbReference type="PANTHER" id="PTHR36528">
    <property type="entry name" value="CRISPR SYSTEM SINGLE-STRAND-SPECIFIC DEOXYRIBONUCLEASE CAS10/CSM1 (SUBTYPE III-A)"/>
    <property type="match status" value="1"/>
</dbReference>
<dbReference type="InterPro" id="IPR052117">
    <property type="entry name" value="Cas10/Csm1_subtype-III-A"/>
</dbReference>
<evidence type="ECO:0000259" key="13">
    <source>
        <dbReference type="PROSITE" id="PS50887"/>
    </source>
</evidence>
<evidence type="ECO:0000256" key="8">
    <source>
        <dbReference type="ARBA" id="ARBA00022801"/>
    </source>
</evidence>
<dbReference type="PATRIC" id="fig|49547.3.peg.1201"/>
<dbReference type="GO" id="GO:0004527">
    <property type="term" value="F:exonuclease activity"/>
    <property type="evidence" value="ECO:0007669"/>
    <property type="project" value="UniProtKB-KW"/>
</dbReference>
<gene>
    <name evidence="14" type="ORF">MBCUR_11250</name>
</gene>
<dbReference type="Proteomes" id="UP000077245">
    <property type="component" value="Unassembled WGS sequence"/>
</dbReference>
<dbReference type="EMBL" id="LWMV01000170">
    <property type="protein sequence ID" value="KZX12273.1"/>
    <property type="molecule type" value="Genomic_DNA"/>
</dbReference>
<evidence type="ECO:0000313" key="15">
    <source>
        <dbReference type="Proteomes" id="UP000077245"/>
    </source>
</evidence>
<keyword evidence="8" id="KW-0378">Hydrolase</keyword>
<feature type="domain" description="GGDEF" evidence="13">
    <location>
        <begin position="648"/>
        <end position="783"/>
    </location>
</feature>
<evidence type="ECO:0000313" key="14">
    <source>
        <dbReference type="EMBL" id="KZX12273.1"/>
    </source>
</evidence>
<dbReference type="GO" id="GO:0016740">
    <property type="term" value="F:transferase activity"/>
    <property type="evidence" value="ECO:0007669"/>
    <property type="project" value="UniProtKB-KW"/>
</dbReference>
<protein>
    <recommendedName>
        <fullName evidence="3">CRISPR system single-strand-specific deoxyribonuclease Cas10/Csm1 (subtype III-A)</fullName>
    </recommendedName>
    <alternativeName>
        <fullName evidence="12">Cyclic oligoadenylate synthase</fullName>
    </alternativeName>
</protein>
<comment type="cofactor">
    <cofactor evidence="1">
        <name>a divalent metal cation</name>
        <dbReference type="ChEBI" id="CHEBI:60240"/>
    </cofactor>
</comment>
<reference evidence="14 15" key="1">
    <citation type="submission" date="2016-04" db="EMBL/GenBank/DDBJ databases">
        <title>Genome sequence of Methanobrevibacter curvatus DSM 11111.</title>
        <authorList>
            <person name="Poehlein A."/>
            <person name="Seedorf H."/>
            <person name="Daniel R."/>
        </authorList>
    </citation>
    <scope>NUCLEOTIDE SEQUENCE [LARGE SCALE GENOMIC DNA]</scope>
    <source>
        <strain evidence="14 15">DSM 11111</strain>
    </source>
</reference>
<proteinExistence type="inferred from homology"/>
<evidence type="ECO:0000256" key="9">
    <source>
        <dbReference type="ARBA" id="ARBA00022839"/>
    </source>
</evidence>
<dbReference type="InterPro" id="IPR054767">
    <property type="entry name" value="Cas10-Cmr2_palm2"/>
</dbReference>
<evidence type="ECO:0000256" key="2">
    <source>
        <dbReference type="ARBA" id="ARBA00005700"/>
    </source>
</evidence>
<dbReference type="GO" id="GO:0004519">
    <property type="term" value="F:endonuclease activity"/>
    <property type="evidence" value="ECO:0007669"/>
    <property type="project" value="UniProtKB-KW"/>
</dbReference>
<dbReference type="Pfam" id="PF01966">
    <property type="entry name" value="HD"/>
    <property type="match status" value="1"/>
</dbReference>
<comment type="similarity">
    <text evidence="2">Belongs to the CRISPR-associated Cas10/Csm1 family.</text>
</comment>
<dbReference type="OrthoDB" id="57429at2157"/>
<evidence type="ECO:0000256" key="3">
    <source>
        <dbReference type="ARBA" id="ARBA00014333"/>
    </source>
</evidence>
<dbReference type="Gene3D" id="3.30.70.270">
    <property type="match status" value="1"/>
</dbReference>
<dbReference type="SUPFAM" id="SSF109604">
    <property type="entry name" value="HD-domain/PDEase-like"/>
    <property type="match status" value="1"/>
</dbReference>
<name>A0A166ANP2_9EURY</name>
<keyword evidence="10" id="KW-0067">ATP-binding</keyword>
<dbReference type="Pfam" id="PF22335">
    <property type="entry name" value="Cas10-Cmr2_palm2"/>
    <property type="match status" value="1"/>
</dbReference>
<dbReference type="STRING" id="49547.MBCUR_11250"/>
<dbReference type="InterPro" id="IPR041062">
    <property type="entry name" value="Csm1_B"/>
</dbReference>
<evidence type="ECO:0000256" key="11">
    <source>
        <dbReference type="ARBA" id="ARBA00023118"/>
    </source>
</evidence>
<evidence type="ECO:0000256" key="12">
    <source>
        <dbReference type="ARBA" id="ARBA00032922"/>
    </source>
</evidence>
<dbReference type="InterPro" id="IPR013408">
    <property type="entry name" value="Cas10/Csm1"/>
</dbReference>
<dbReference type="PROSITE" id="PS50887">
    <property type="entry name" value="GGDEF"/>
    <property type="match status" value="1"/>
</dbReference>
<dbReference type="AlphaFoldDB" id="A0A166ANP2"/>
<dbReference type="NCBIfam" id="TIGR02578">
    <property type="entry name" value="cas_TM1811_Csm1"/>
    <property type="match status" value="1"/>
</dbReference>
<dbReference type="GO" id="GO:0051607">
    <property type="term" value="P:defense response to virus"/>
    <property type="evidence" value="ECO:0007669"/>
    <property type="project" value="UniProtKB-KW"/>
</dbReference>
<keyword evidence="6" id="KW-0547">Nucleotide-binding</keyword>
<dbReference type="GO" id="GO:0005524">
    <property type="term" value="F:ATP binding"/>
    <property type="evidence" value="ECO:0007669"/>
    <property type="project" value="UniProtKB-KW"/>
</dbReference>
<evidence type="ECO:0000256" key="1">
    <source>
        <dbReference type="ARBA" id="ARBA00001968"/>
    </source>
</evidence>
<keyword evidence="4" id="KW-0808">Transferase</keyword>
<keyword evidence="11" id="KW-0051">Antiviral defense</keyword>
<accession>A0A166ANP2</accession>
<keyword evidence="9" id="KW-0269">Exonuclease</keyword>
<comment type="caution">
    <text evidence="14">The sequence shown here is derived from an EMBL/GenBank/DDBJ whole genome shotgun (WGS) entry which is preliminary data.</text>
</comment>
<organism evidence="14 15">
    <name type="scientific">Methanobrevibacter curvatus</name>
    <dbReference type="NCBI Taxonomy" id="49547"/>
    <lineage>
        <taxon>Archaea</taxon>
        <taxon>Methanobacteriati</taxon>
        <taxon>Methanobacteriota</taxon>
        <taxon>Methanomada group</taxon>
        <taxon>Methanobacteria</taxon>
        <taxon>Methanobacteriales</taxon>
        <taxon>Methanobacteriaceae</taxon>
        <taxon>Methanobrevibacter</taxon>
    </lineage>
</organism>
<dbReference type="Gene3D" id="1.10.3210.10">
    <property type="entry name" value="Hypothetical protein af1432"/>
    <property type="match status" value="1"/>
</dbReference>
<dbReference type="InterPro" id="IPR043128">
    <property type="entry name" value="Rev_trsase/Diguanyl_cyclase"/>
</dbReference>
<dbReference type="Pfam" id="PF18211">
    <property type="entry name" value="Csm1_B"/>
    <property type="match status" value="1"/>
</dbReference>
<keyword evidence="15" id="KW-1185">Reference proteome</keyword>
<dbReference type="RefSeq" id="WP_084269540.1">
    <property type="nucleotide sequence ID" value="NZ_LWMV01000170.1"/>
</dbReference>
<dbReference type="PANTHER" id="PTHR36528:SF1">
    <property type="entry name" value="CRISPR SYSTEM SINGLE-STRAND-SPECIFIC DEOXYRIBONUCLEASE CAS10_CSM1 (SUBTYPE III-A)"/>
    <property type="match status" value="1"/>
</dbReference>
<dbReference type="InterPro" id="IPR000160">
    <property type="entry name" value="GGDEF_dom"/>
</dbReference>
<evidence type="ECO:0000256" key="6">
    <source>
        <dbReference type="ARBA" id="ARBA00022741"/>
    </source>
</evidence>
<evidence type="ECO:0000256" key="5">
    <source>
        <dbReference type="ARBA" id="ARBA00022722"/>
    </source>
</evidence>